<evidence type="ECO:0000256" key="3">
    <source>
        <dbReference type="SAM" id="MobiDB-lite"/>
    </source>
</evidence>
<feature type="signal peptide" evidence="4">
    <location>
        <begin position="1"/>
        <end position="19"/>
    </location>
</feature>
<dbReference type="Pfam" id="PF03524">
    <property type="entry name" value="CagX"/>
    <property type="match status" value="1"/>
</dbReference>
<comment type="caution">
    <text evidence="5">The sequence shown here is derived from an EMBL/GenBank/DDBJ whole genome shotgun (WGS) entry which is preliminary data.</text>
</comment>
<evidence type="ECO:0000256" key="4">
    <source>
        <dbReference type="SAM" id="SignalP"/>
    </source>
</evidence>
<dbReference type="OrthoDB" id="9815808at2"/>
<dbReference type="PROSITE" id="PS51257">
    <property type="entry name" value="PROKAR_LIPOPROTEIN"/>
    <property type="match status" value="1"/>
</dbReference>
<protein>
    <submittedName>
        <fullName evidence="5">P-type conjugative transfer protein TrbG</fullName>
    </submittedName>
</protein>
<feature type="compositionally biased region" description="Pro residues" evidence="3">
    <location>
        <begin position="43"/>
        <end position="52"/>
    </location>
</feature>
<dbReference type="RefSeq" id="WP_051612295.1">
    <property type="nucleotide sequence ID" value="NZ_ARYM01000004.1"/>
</dbReference>
<name>A0A062VJ87_9PROT</name>
<evidence type="ECO:0000313" key="5">
    <source>
        <dbReference type="EMBL" id="KCZ99674.1"/>
    </source>
</evidence>
<evidence type="ECO:0000313" key="6">
    <source>
        <dbReference type="Proteomes" id="UP000027100"/>
    </source>
</evidence>
<dbReference type="PATRIC" id="fig|1280954.3.peg.975"/>
<evidence type="ECO:0000256" key="1">
    <source>
        <dbReference type="ARBA" id="ARBA00006135"/>
    </source>
</evidence>
<dbReference type="eggNOG" id="COG3504">
    <property type="taxonomic scope" value="Bacteria"/>
</dbReference>
<dbReference type="EMBL" id="ARYM01000004">
    <property type="protein sequence ID" value="KCZ99674.1"/>
    <property type="molecule type" value="Genomic_DNA"/>
</dbReference>
<organism evidence="5 6">
    <name type="scientific">Hyphomonas polymorpha PS728</name>
    <dbReference type="NCBI Taxonomy" id="1280954"/>
    <lineage>
        <taxon>Bacteria</taxon>
        <taxon>Pseudomonadati</taxon>
        <taxon>Pseudomonadota</taxon>
        <taxon>Alphaproteobacteria</taxon>
        <taxon>Hyphomonadales</taxon>
        <taxon>Hyphomonadaceae</taxon>
        <taxon>Hyphomonas</taxon>
    </lineage>
</organism>
<accession>A0A062VJ87</accession>
<keyword evidence="6" id="KW-1185">Reference proteome</keyword>
<dbReference type="CDD" id="cd06911">
    <property type="entry name" value="VirB9_CagX_TrbG"/>
    <property type="match status" value="1"/>
</dbReference>
<dbReference type="InterPro" id="IPR010258">
    <property type="entry name" value="Conjugal_tfr_TrbG/VirB9/CagX"/>
</dbReference>
<dbReference type="InterPro" id="IPR033645">
    <property type="entry name" value="VirB9/CagX/TrbG_C"/>
</dbReference>
<dbReference type="AlphaFoldDB" id="A0A062VJ87"/>
<reference evidence="5 6" key="1">
    <citation type="journal article" date="2014" name="Antonie Van Leeuwenhoek">
        <title>Hyphomonas beringensis sp. nov. and Hyphomonas chukchiensis sp. nov., isolated from surface seawater of the Bering Sea and Chukchi Sea.</title>
        <authorList>
            <person name="Li C."/>
            <person name="Lai Q."/>
            <person name="Li G."/>
            <person name="Dong C."/>
            <person name="Wang J."/>
            <person name="Liao Y."/>
            <person name="Shao Z."/>
        </authorList>
    </citation>
    <scope>NUCLEOTIDE SEQUENCE [LARGE SCALE GENOMIC DNA]</scope>
    <source>
        <strain evidence="5 6">PS728</strain>
    </source>
</reference>
<sequence>MMRPLIPAALAAGLLTACATPPPPPAVSIEPPFAEASEVPGDLPEPPLPAEPVPAEEIPALMPEAPSTEDLSLAPEPASLKPERAEPVTPREAAKILAEANSGARQRAAPGAFSEATLLYAWEPGAIYELQTSPDFVSTLLLEPGEVLIDIAAADTARWSVSNTLSGDRALLIVKPSAPKLKTNIVLVTDRRAYLIEAVSAAGEVYTAQAAWTYPAPPAPPAVPAPAPTPEPAPRPLHEDYVLKAPRKGPPPWMPEKVWDDGRRTYVQFPEDIAASDMPPLFIRTAEGLELVNYRIEGRRYEIDRIFTEAELRLGRKKPVVVRILRRPPRETREGGR</sequence>
<dbReference type="STRING" id="1280954.HPO_04785"/>
<dbReference type="Gene3D" id="2.60.40.2500">
    <property type="match status" value="1"/>
</dbReference>
<feature type="region of interest" description="Disordered" evidence="3">
    <location>
        <begin position="21"/>
        <end position="89"/>
    </location>
</feature>
<proteinExistence type="inferred from homology"/>
<dbReference type="InterPro" id="IPR038161">
    <property type="entry name" value="VirB9/CagX/TrbG_C_sf"/>
</dbReference>
<gene>
    <name evidence="5" type="ORF">HPO_04785</name>
</gene>
<dbReference type="Proteomes" id="UP000027100">
    <property type="component" value="Unassembled WGS sequence"/>
</dbReference>
<comment type="similarity">
    <text evidence="1">Belongs to the TrbG/VirB9 family.</text>
</comment>
<keyword evidence="2 4" id="KW-0732">Signal</keyword>
<evidence type="ECO:0000256" key="2">
    <source>
        <dbReference type="ARBA" id="ARBA00022729"/>
    </source>
</evidence>
<feature type="chain" id="PRO_5001615734" evidence="4">
    <location>
        <begin position="20"/>
        <end position="337"/>
    </location>
</feature>